<keyword evidence="3" id="KW-0964">Secreted</keyword>
<evidence type="ECO:0000313" key="7">
    <source>
        <dbReference type="Proteomes" id="UP000027466"/>
    </source>
</evidence>
<comment type="similarity">
    <text evidence="2">Belongs to the VgrG protein family.</text>
</comment>
<evidence type="ECO:0000259" key="4">
    <source>
        <dbReference type="Pfam" id="PF04717"/>
    </source>
</evidence>
<dbReference type="Gene3D" id="3.55.50.10">
    <property type="entry name" value="Baseplate protein-like domains"/>
    <property type="match status" value="1"/>
</dbReference>
<dbReference type="InterPro" id="IPR050708">
    <property type="entry name" value="T6SS_VgrG/RHS"/>
</dbReference>
<dbReference type="InterPro" id="IPR017847">
    <property type="entry name" value="T6SS_RhsGE_Vgr_subset"/>
</dbReference>
<dbReference type="STRING" id="60547.GCA_000751215_06490"/>
<dbReference type="Proteomes" id="UP000027466">
    <property type="component" value="Unassembled WGS sequence"/>
</dbReference>
<dbReference type="InterPro" id="IPR037026">
    <property type="entry name" value="Vgr_OB-fold_dom_sf"/>
</dbReference>
<dbReference type="InterPro" id="IPR006531">
    <property type="entry name" value="Gp5/Vgr_OB"/>
</dbReference>
<evidence type="ECO:0000259" key="5">
    <source>
        <dbReference type="Pfam" id="PF22178"/>
    </source>
</evidence>
<dbReference type="NCBIfam" id="TIGR03361">
    <property type="entry name" value="VI_Rhs_Vgr"/>
    <property type="match status" value="1"/>
</dbReference>
<protein>
    <submittedName>
        <fullName evidence="6">Type IV secretion protein Rhs</fullName>
    </submittedName>
</protein>
<dbReference type="AlphaFoldDB" id="A0A069PR85"/>
<dbReference type="PANTHER" id="PTHR32305">
    <property type="match status" value="1"/>
</dbReference>
<keyword evidence="7" id="KW-1185">Reference proteome</keyword>
<dbReference type="InterPro" id="IPR006533">
    <property type="entry name" value="T6SS_Vgr_RhsGE"/>
</dbReference>
<evidence type="ECO:0000256" key="2">
    <source>
        <dbReference type="ARBA" id="ARBA00005558"/>
    </source>
</evidence>
<comment type="caution">
    <text evidence="6">The sequence shown here is derived from an EMBL/GenBank/DDBJ whole genome shotgun (WGS) entry which is preliminary data.</text>
</comment>
<accession>A0A069PR85</accession>
<dbReference type="NCBIfam" id="TIGR01646">
    <property type="entry name" value="vgr_GE"/>
    <property type="match status" value="1"/>
</dbReference>
<dbReference type="Pfam" id="PF22178">
    <property type="entry name" value="Gp5_trimer_C"/>
    <property type="match status" value="1"/>
</dbReference>
<feature type="domain" description="Gp5/Type VI secretion system Vgr C-terminal trimerisation" evidence="5">
    <location>
        <begin position="455"/>
        <end position="563"/>
    </location>
</feature>
<dbReference type="SUPFAM" id="SSF69349">
    <property type="entry name" value="Phage fibre proteins"/>
    <property type="match status" value="1"/>
</dbReference>
<dbReference type="RefSeq" id="WP_035939730.1">
    <property type="nucleotide sequence ID" value="NZ_CADFFX010000023.1"/>
</dbReference>
<name>A0A069PR85_9BURK</name>
<dbReference type="PANTHER" id="PTHR32305:SF15">
    <property type="entry name" value="PROTEIN RHSA-RELATED"/>
    <property type="match status" value="1"/>
</dbReference>
<proteinExistence type="inferred from homology"/>
<dbReference type="Pfam" id="PF04717">
    <property type="entry name" value="Phage_base_V"/>
    <property type="match status" value="1"/>
</dbReference>
<evidence type="ECO:0000313" key="6">
    <source>
        <dbReference type="EMBL" id="KDR42379.1"/>
    </source>
</evidence>
<dbReference type="GO" id="GO:0005576">
    <property type="term" value="C:extracellular region"/>
    <property type="evidence" value="ECO:0007669"/>
    <property type="project" value="UniProtKB-SubCell"/>
</dbReference>
<gene>
    <name evidence="6" type="ORF">BG61_09825</name>
</gene>
<dbReference type="Gene3D" id="2.40.50.230">
    <property type="entry name" value="Gp5 N-terminal domain"/>
    <property type="match status" value="1"/>
</dbReference>
<dbReference type="Pfam" id="PF05954">
    <property type="entry name" value="Phage_GPD"/>
    <property type="match status" value="1"/>
</dbReference>
<evidence type="ECO:0000256" key="3">
    <source>
        <dbReference type="ARBA" id="ARBA00022525"/>
    </source>
</evidence>
<dbReference type="InterPro" id="IPR054030">
    <property type="entry name" value="Gp5_Vgr_C"/>
</dbReference>
<dbReference type="Gene3D" id="4.10.220.110">
    <property type="match status" value="1"/>
</dbReference>
<comment type="subcellular location">
    <subcellularLocation>
        <location evidence="1">Secreted</location>
    </subcellularLocation>
</comment>
<dbReference type="SUPFAM" id="SSF69279">
    <property type="entry name" value="Phage tail proteins"/>
    <property type="match status" value="2"/>
</dbReference>
<organism evidence="6 7">
    <name type="scientific">Caballeronia glathei</name>
    <dbReference type="NCBI Taxonomy" id="60547"/>
    <lineage>
        <taxon>Bacteria</taxon>
        <taxon>Pseudomonadati</taxon>
        <taxon>Pseudomonadota</taxon>
        <taxon>Betaproteobacteria</taxon>
        <taxon>Burkholderiales</taxon>
        <taxon>Burkholderiaceae</taxon>
        <taxon>Caballeronia</taxon>
    </lineage>
</organism>
<dbReference type="SUPFAM" id="SSF69255">
    <property type="entry name" value="gp5 N-terminal domain-like"/>
    <property type="match status" value="1"/>
</dbReference>
<reference evidence="6 7" key="1">
    <citation type="submission" date="2014-03" db="EMBL/GenBank/DDBJ databases">
        <title>Draft Genome Sequences of Four Burkholderia Strains.</title>
        <authorList>
            <person name="Liu X.Y."/>
            <person name="Li C.X."/>
            <person name="Xu J.H."/>
        </authorList>
    </citation>
    <scope>NUCLEOTIDE SEQUENCE [LARGE SCALE GENOMIC DNA]</scope>
    <source>
        <strain evidence="6 7">DSM 50014</strain>
    </source>
</reference>
<dbReference type="Gene3D" id="2.30.110.50">
    <property type="match status" value="1"/>
</dbReference>
<evidence type="ECO:0000256" key="1">
    <source>
        <dbReference type="ARBA" id="ARBA00004613"/>
    </source>
</evidence>
<sequence length="662" mass="70976">MSRPVPTDDTTRIGIAGAPFDALFPASFAGREALSAVSELNVRASGAAPPVALSGLTGQHATLSLVWGDTPRLLDALCTRASQLPSTADGSHYALELRSWPWLLTLAANNRIFQGKTTRQIIEAVFGGHGATDFAFNLTGSDETREYCVQYAETDFAFVSRLCEEQGWFYYFQHGKGKHTLVIADNNDAFASLPGAATLPCAAAGSGHRETGQILYCEVVEETVTGIFASSDYAYLTPAAQLYSQAEADASAPAVYEYPGRYQTDATASAVTKRRVDALRNAKRRLVGESDCRALVPGGRFTLSGHESADANVAWVVSSVVHDANHSGYRNRFEAFPADSDWRPPRVTRRPSMPTQTATVVGKQGEELWTDQYGRVKVQFHWDRDGKNDEHSSCWIRVAQPWASKRFGAQFMPRVGDEVVVTFVDADPDRPLITGSVYNGANLPPYTLPGNQTQSGIRTSTSKGGAGFNELRFEDKQDSEEVFLQAQKDLNVNVLNDAGWTIGHDETRTIQHARTHTVKEGDDTLVVEQGNRSVTVKAGNESIDINGTRTVKTGGNETRTVGGNLEQTVSGNLTLTVDGNLTIKVGGTLTLQSSGNLSAKSDGSIALAAALSLTNQAGTSLTNKSDGTLSNEAQSVTNKGAVEQTVDGGGMLTVKGGIVKIN</sequence>
<dbReference type="EMBL" id="JFHC01000017">
    <property type="protein sequence ID" value="KDR42379.1"/>
    <property type="molecule type" value="Genomic_DNA"/>
</dbReference>
<feature type="domain" description="Gp5/Type VI secretion system Vgr protein OB-fold" evidence="4">
    <location>
        <begin position="370"/>
        <end position="438"/>
    </location>
</feature>